<feature type="region of interest" description="Disordered" evidence="1">
    <location>
        <begin position="1"/>
        <end position="23"/>
    </location>
</feature>
<evidence type="ECO:0008006" key="4">
    <source>
        <dbReference type="Google" id="ProtNLM"/>
    </source>
</evidence>
<feature type="compositionally biased region" description="Basic and acidic residues" evidence="1">
    <location>
        <begin position="237"/>
        <end position="246"/>
    </location>
</feature>
<dbReference type="Proteomes" id="UP000249046">
    <property type="component" value="Unassembled WGS sequence"/>
</dbReference>
<dbReference type="AlphaFoldDB" id="A0A2W5KRD2"/>
<feature type="compositionally biased region" description="Basic residues" evidence="1">
    <location>
        <begin position="275"/>
        <end position="285"/>
    </location>
</feature>
<name>A0A2W5KRD2_9GAMM</name>
<sequence length="583" mass="65588">MIGQGAAAASSAAMPSSASRAPRKNSCVMAIPSIDLETDQLDRRGAVQYQHEMVEVGPIVRLRRRSAALLQIAAHLRAGRHHRRIVRHEAVVGQAIPGRRRHRGGVQGLSLRSTAQKIGAAGARVEADLDDRTDAAVEHRRVRHPQRHAVVEELDARRRDEIETLADAGRGLGCRRRQGDRGRTGSRIGVDVRRRLPDRRRTGADRIGRRRHERLPRREFGVQIRIGHDRLRLQRRGACRDEDRAAHHAHPRRARSEKMRHTDSPLFENSDRSGRTRRRPRYRSVQRRDGECRRRPEVCILPHYEKNTKSVRRATFRGSRERGGHRTAFWAVVQPAPRRLRPPAPESFVKACLPFLLALAATTAVAAPAAPLQPFHAQYAVSRNGSELGTATLTLRSDGADAWTFRSRTQGTQGLARMAGIDVTEQSSLRWRDGRLETTAYDFQQDAMLKTRSRHGTFDWSTGEVVIEDQGKSARHRLEPGTLDRHAVTLAIAIDLARGRDAFDYPVAGSDGVETVHYRRDGQTRLDVPAGAFDTVRVKRERGPRVSTSWHAADIGWLPVQIEQRDGKKNETITLRLTAFGRD</sequence>
<organism evidence="2 3">
    <name type="scientific">Rhodanobacter denitrificans</name>
    <dbReference type="NCBI Taxonomy" id="666685"/>
    <lineage>
        <taxon>Bacteria</taxon>
        <taxon>Pseudomonadati</taxon>
        <taxon>Pseudomonadota</taxon>
        <taxon>Gammaproteobacteria</taxon>
        <taxon>Lysobacterales</taxon>
        <taxon>Rhodanobacteraceae</taxon>
        <taxon>Rhodanobacter</taxon>
    </lineage>
</organism>
<evidence type="ECO:0000313" key="3">
    <source>
        <dbReference type="Proteomes" id="UP000249046"/>
    </source>
</evidence>
<dbReference type="Pfam" id="PF11306">
    <property type="entry name" value="DUF3108"/>
    <property type="match status" value="1"/>
</dbReference>
<accession>A0A2W5KRD2</accession>
<feature type="region of interest" description="Disordered" evidence="1">
    <location>
        <begin position="237"/>
        <end position="289"/>
    </location>
</feature>
<gene>
    <name evidence="2" type="ORF">DI564_00050</name>
</gene>
<proteinExistence type="predicted"/>
<feature type="compositionally biased region" description="Low complexity" evidence="1">
    <location>
        <begin position="1"/>
        <end position="20"/>
    </location>
</feature>
<protein>
    <recommendedName>
        <fullName evidence="4">DUF3108 domain-containing protein</fullName>
    </recommendedName>
</protein>
<evidence type="ECO:0000313" key="2">
    <source>
        <dbReference type="EMBL" id="PZQ19676.1"/>
    </source>
</evidence>
<dbReference type="InterPro" id="IPR021457">
    <property type="entry name" value="DUF3108"/>
</dbReference>
<dbReference type="EMBL" id="QFPO01000001">
    <property type="protein sequence ID" value="PZQ19676.1"/>
    <property type="molecule type" value="Genomic_DNA"/>
</dbReference>
<reference evidence="2 3" key="1">
    <citation type="submission" date="2017-08" db="EMBL/GenBank/DDBJ databases">
        <title>Infants hospitalized years apart are colonized by the same room-sourced microbial strains.</title>
        <authorList>
            <person name="Brooks B."/>
            <person name="Olm M.R."/>
            <person name="Firek B.A."/>
            <person name="Baker R."/>
            <person name="Thomas B.C."/>
            <person name="Morowitz M.J."/>
            <person name="Banfield J.F."/>
        </authorList>
    </citation>
    <scope>NUCLEOTIDE SEQUENCE [LARGE SCALE GENOMIC DNA]</scope>
    <source>
        <strain evidence="2">S2_005_003_R2_42</strain>
    </source>
</reference>
<comment type="caution">
    <text evidence="2">The sequence shown here is derived from an EMBL/GenBank/DDBJ whole genome shotgun (WGS) entry which is preliminary data.</text>
</comment>
<feature type="compositionally biased region" description="Basic and acidic residues" evidence="1">
    <location>
        <begin position="254"/>
        <end position="274"/>
    </location>
</feature>
<evidence type="ECO:0000256" key="1">
    <source>
        <dbReference type="SAM" id="MobiDB-lite"/>
    </source>
</evidence>